<gene>
    <name evidence="1" type="ORF">LMG27952_02774</name>
</gene>
<evidence type="ECO:0000313" key="2">
    <source>
        <dbReference type="Proteomes" id="UP000656319"/>
    </source>
</evidence>
<keyword evidence="2" id="KW-1185">Reference proteome</keyword>
<organism evidence="1 2">
    <name type="scientific">Paraburkholderia hiiakae</name>
    <dbReference type="NCBI Taxonomy" id="1081782"/>
    <lineage>
        <taxon>Bacteria</taxon>
        <taxon>Pseudomonadati</taxon>
        <taxon>Pseudomonadota</taxon>
        <taxon>Betaproteobacteria</taxon>
        <taxon>Burkholderiales</taxon>
        <taxon>Burkholderiaceae</taxon>
        <taxon>Paraburkholderia</taxon>
    </lineage>
</organism>
<reference evidence="1 2" key="1">
    <citation type="submission" date="2020-10" db="EMBL/GenBank/DDBJ databases">
        <authorList>
            <person name="Peeters C."/>
        </authorList>
    </citation>
    <scope>NUCLEOTIDE SEQUENCE [LARGE SCALE GENOMIC DNA]</scope>
    <source>
        <strain evidence="1 2">LMG 27952</strain>
    </source>
</reference>
<accession>A0ABN7HRW4</accession>
<name>A0ABN7HRW4_9BURK</name>
<dbReference type="Proteomes" id="UP000656319">
    <property type="component" value="Unassembled WGS sequence"/>
</dbReference>
<evidence type="ECO:0000313" key="1">
    <source>
        <dbReference type="EMBL" id="CAD6533571.1"/>
    </source>
</evidence>
<proteinExistence type="predicted"/>
<evidence type="ECO:0008006" key="3">
    <source>
        <dbReference type="Google" id="ProtNLM"/>
    </source>
</evidence>
<protein>
    <recommendedName>
        <fullName evidence="3">Lipoprotein</fullName>
    </recommendedName>
</protein>
<dbReference type="EMBL" id="CAJHCQ010000006">
    <property type="protein sequence ID" value="CAD6533571.1"/>
    <property type="molecule type" value="Genomic_DNA"/>
</dbReference>
<sequence>MPHEIVSTVSRASARTVKLGAACAAALALNGCAWTLITAADATGSMIQAGYAVASNYSSPKFVTGRPVNLSSICIENNPMVTSGDFVPSLQLVLAQRGVTSDVYGAGTEPVSCEGRLVYNASIEFGKPTFSDESRAYLSTINLTIFMHNHIAVTARYEVRGLGTDRYSSATVKLKGLVDSMVVDQTQLANSFQSASSDQ</sequence>
<comment type="caution">
    <text evidence="1">The sequence shown here is derived from an EMBL/GenBank/DDBJ whole genome shotgun (WGS) entry which is preliminary data.</text>
</comment>